<evidence type="ECO:0000313" key="11">
    <source>
        <dbReference type="Proteomes" id="UP000269265"/>
    </source>
</evidence>
<dbReference type="Pfam" id="PF21082">
    <property type="entry name" value="MS_channel_3rd"/>
    <property type="match status" value="1"/>
</dbReference>
<dbReference type="Pfam" id="PF00924">
    <property type="entry name" value="MS_channel_2nd"/>
    <property type="match status" value="1"/>
</dbReference>
<protein>
    <submittedName>
        <fullName evidence="10">Mechanosensitive ion channel</fullName>
    </submittedName>
</protein>
<dbReference type="InterPro" id="IPR011014">
    <property type="entry name" value="MscS_channel_TM-2"/>
</dbReference>
<reference evidence="10 11" key="1">
    <citation type="submission" date="2018-12" db="EMBL/GenBank/DDBJ databases">
        <title>The whole draft genome of Aquabacterium sp. SJQ9.</title>
        <authorList>
            <person name="Sun L."/>
            <person name="Gao X."/>
            <person name="Chen W."/>
            <person name="Huang K."/>
        </authorList>
    </citation>
    <scope>NUCLEOTIDE SEQUENCE [LARGE SCALE GENOMIC DNA]</scope>
    <source>
        <strain evidence="10 11">SJQ9</strain>
    </source>
</reference>
<name>A0A3R8T372_9BURK</name>
<dbReference type="Proteomes" id="UP000269265">
    <property type="component" value="Unassembled WGS sequence"/>
</dbReference>
<dbReference type="Gene3D" id="2.30.30.60">
    <property type="match status" value="1"/>
</dbReference>
<dbReference type="PANTHER" id="PTHR30347">
    <property type="entry name" value="POTASSIUM CHANNEL RELATED"/>
    <property type="match status" value="1"/>
</dbReference>
<dbReference type="InterPro" id="IPR011066">
    <property type="entry name" value="MscS_channel_C_sf"/>
</dbReference>
<feature type="transmembrane region" description="Helical" evidence="7">
    <location>
        <begin position="430"/>
        <end position="452"/>
    </location>
</feature>
<organism evidence="10 11">
    <name type="scientific">Aquabacterium soli</name>
    <dbReference type="NCBI Taxonomy" id="2493092"/>
    <lineage>
        <taxon>Bacteria</taxon>
        <taxon>Pseudomonadati</taxon>
        <taxon>Pseudomonadota</taxon>
        <taxon>Betaproteobacteria</taxon>
        <taxon>Burkholderiales</taxon>
        <taxon>Aquabacterium</taxon>
    </lineage>
</organism>
<evidence type="ECO:0000256" key="6">
    <source>
        <dbReference type="ARBA" id="ARBA00023136"/>
    </source>
</evidence>
<evidence type="ECO:0000259" key="8">
    <source>
        <dbReference type="Pfam" id="PF00924"/>
    </source>
</evidence>
<dbReference type="InterPro" id="IPR010920">
    <property type="entry name" value="LSM_dom_sf"/>
</dbReference>
<dbReference type="InterPro" id="IPR052702">
    <property type="entry name" value="MscS-like_channel"/>
</dbReference>
<comment type="caution">
    <text evidence="10">The sequence shown here is derived from an EMBL/GenBank/DDBJ whole genome shotgun (WGS) entry which is preliminary data.</text>
</comment>
<feature type="transmembrane region" description="Helical" evidence="7">
    <location>
        <begin position="389"/>
        <end position="409"/>
    </location>
</feature>
<dbReference type="SUPFAM" id="SSF50182">
    <property type="entry name" value="Sm-like ribonucleoproteins"/>
    <property type="match status" value="1"/>
</dbReference>
<feature type="transmembrane region" description="Helical" evidence="7">
    <location>
        <begin position="12"/>
        <end position="34"/>
    </location>
</feature>
<dbReference type="GO" id="GO:0005886">
    <property type="term" value="C:plasma membrane"/>
    <property type="evidence" value="ECO:0007669"/>
    <property type="project" value="UniProtKB-SubCell"/>
</dbReference>
<evidence type="ECO:0000256" key="2">
    <source>
        <dbReference type="ARBA" id="ARBA00008017"/>
    </source>
</evidence>
<dbReference type="AlphaFoldDB" id="A0A3R8T372"/>
<evidence type="ECO:0000256" key="7">
    <source>
        <dbReference type="SAM" id="Phobius"/>
    </source>
</evidence>
<feature type="domain" description="Mechanosensitive ion channel MscS C-terminal" evidence="9">
    <location>
        <begin position="714"/>
        <end position="797"/>
    </location>
</feature>
<dbReference type="InterPro" id="IPR023408">
    <property type="entry name" value="MscS_beta-dom_sf"/>
</dbReference>
<feature type="domain" description="Mechanosensitive ion channel MscS" evidence="8">
    <location>
        <begin position="641"/>
        <end position="706"/>
    </location>
</feature>
<evidence type="ECO:0000256" key="5">
    <source>
        <dbReference type="ARBA" id="ARBA00022989"/>
    </source>
</evidence>
<keyword evidence="11" id="KW-1185">Reference proteome</keyword>
<feature type="transmembrane region" description="Helical" evidence="7">
    <location>
        <begin position="464"/>
        <end position="485"/>
    </location>
</feature>
<feature type="transmembrane region" description="Helical" evidence="7">
    <location>
        <begin position="624"/>
        <end position="646"/>
    </location>
</feature>
<accession>A0A3R8T372</accession>
<proteinExistence type="inferred from homology"/>
<dbReference type="EMBL" id="RSED01000017">
    <property type="protein sequence ID" value="RRS02923.1"/>
    <property type="molecule type" value="Genomic_DNA"/>
</dbReference>
<dbReference type="InterPro" id="IPR006686">
    <property type="entry name" value="MscS_channel_CS"/>
</dbReference>
<dbReference type="SUPFAM" id="SSF82861">
    <property type="entry name" value="Mechanosensitive channel protein MscS (YggB), transmembrane region"/>
    <property type="match status" value="1"/>
</dbReference>
<comment type="subcellular location">
    <subcellularLocation>
        <location evidence="1">Cell membrane</location>
        <topology evidence="1">Multi-pass membrane protein</topology>
    </subcellularLocation>
</comment>
<feature type="transmembrane region" description="Helical" evidence="7">
    <location>
        <begin position="343"/>
        <end position="369"/>
    </location>
</feature>
<evidence type="ECO:0000313" key="10">
    <source>
        <dbReference type="EMBL" id="RRS02923.1"/>
    </source>
</evidence>
<keyword evidence="6 7" id="KW-0472">Membrane</keyword>
<comment type="similarity">
    <text evidence="2">Belongs to the MscS (TC 1.A.23) family.</text>
</comment>
<dbReference type="OrthoDB" id="9809206at2"/>
<dbReference type="Gene3D" id="3.30.70.100">
    <property type="match status" value="1"/>
</dbReference>
<dbReference type="RefSeq" id="WP_125244740.1">
    <property type="nucleotide sequence ID" value="NZ_RSED01000017.1"/>
</dbReference>
<keyword evidence="4 7" id="KW-0812">Transmembrane</keyword>
<evidence type="ECO:0000256" key="4">
    <source>
        <dbReference type="ARBA" id="ARBA00022692"/>
    </source>
</evidence>
<keyword evidence="5 7" id="KW-1133">Transmembrane helix</keyword>
<dbReference type="InterPro" id="IPR049278">
    <property type="entry name" value="MS_channel_C"/>
</dbReference>
<feature type="transmembrane region" description="Helical" evidence="7">
    <location>
        <begin position="278"/>
        <end position="295"/>
    </location>
</feature>
<dbReference type="PROSITE" id="PS01246">
    <property type="entry name" value="UPF0003"/>
    <property type="match status" value="1"/>
</dbReference>
<sequence length="828" mass="88353">MHDEHLHTRSTLRWLAMAALAPLLSLVLTCIAAQPNTTAATIAASAAVAPIAVADILARADEDQQRVDLAKHLLAAPDPVDRLGTALDDIARPVDAKQRTAAAGTLRQLPVMRLESLARHWAFDTRRFERWEAQARRELAPYADSALQLAQRRAAWSATRAEGLLEGLPPAMSTRVDDMIGQIDASEAALGTALARQFALKQRASELQARIQAGKDEVAAAIDDIDHRLLQTDAPPLWQGLGQRPDSQAAWAAMEQGIQIERQFALDYRAFGTNNRQVLGVLQILLLPLILWLMVRSRRAQDGAAPPVPATALHRPISAWVLLSMLAVLALEPDAPLLVEELALLIALVPVLRLLPAGVLQALGVWPYVAVGLYALDRLGVAAVADAGLYRLFLLALNGLALGLTAWLLNGAGLPAASRGSPAWRIVRPIGWVVLTLLAVAAVSNIAGNVSLAEMLTSGVIDSGYMALLLSSSVVACLGIFGTLLGQPELANRRLVRQQSPLLLTACRRLLVLGASLGWLLYTLDRFRVLRPLHDAGATVLALGIDVGEVSIHLGDVLVFGLSVWIAFWAARTVRHVLRDELPRQSRLPRGVGNSIASLSYYGVLMLGLLVALSAAGFQVSQLALVFGALGVGIGFGLQGVVNNFVSGLVLMFERPIQPGDVVDAAGTSGTVREIHLRSTIIRTSDGADVVVPNGLLISGNLTNWTMFDRSRCVEIQLGVAPDSDPASTLAVLGAAARSTPGAAEKPEPVVLMTGYVNGTLTFVVRAWTDDLSTAGALRGELLARTLAALRAARIAIPNNQLDLHLRAVPEPVEAWLKHESSGTEKTP</sequence>
<dbReference type="GO" id="GO:0008381">
    <property type="term" value="F:mechanosensitive monoatomic ion channel activity"/>
    <property type="evidence" value="ECO:0007669"/>
    <property type="project" value="UniProtKB-ARBA"/>
</dbReference>
<dbReference type="PANTHER" id="PTHR30347:SF1">
    <property type="entry name" value="MECHANOSENSITIVE CHANNEL MSCK"/>
    <property type="match status" value="1"/>
</dbReference>
<evidence type="ECO:0000259" key="9">
    <source>
        <dbReference type="Pfam" id="PF21082"/>
    </source>
</evidence>
<feature type="transmembrane region" description="Helical" evidence="7">
    <location>
        <begin position="599"/>
        <end position="618"/>
    </location>
</feature>
<evidence type="ECO:0000256" key="3">
    <source>
        <dbReference type="ARBA" id="ARBA00022475"/>
    </source>
</evidence>
<dbReference type="InterPro" id="IPR006685">
    <property type="entry name" value="MscS_channel_2nd"/>
</dbReference>
<gene>
    <name evidence="10" type="ORF">EIP75_18370</name>
</gene>
<feature type="transmembrane region" description="Helical" evidence="7">
    <location>
        <begin position="557"/>
        <end position="578"/>
    </location>
</feature>
<keyword evidence="3" id="KW-1003">Cell membrane</keyword>
<dbReference type="Gene3D" id="1.10.287.1260">
    <property type="match status" value="1"/>
</dbReference>
<dbReference type="SUPFAM" id="SSF82689">
    <property type="entry name" value="Mechanosensitive channel protein MscS (YggB), C-terminal domain"/>
    <property type="match status" value="1"/>
</dbReference>
<evidence type="ECO:0000256" key="1">
    <source>
        <dbReference type="ARBA" id="ARBA00004651"/>
    </source>
</evidence>